<dbReference type="GO" id="GO:0016020">
    <property type="term" value="C:membrane"/>
    <property type="evidence" value="ECO:0007669"/>
    <property type="project" value="UniProtKB-SubCell"/>
</dbReference>
<reference evidence="8 9" key="1">
    <citation type="journal article" date="2020" name="G3 (Bethesda)">
        <title>Improved Reference Genome for Cyclotella cryptica CCMP332, a Model for Cell Wall Morphogenesis, Salinity Adaptation, and Lipid Production in Diatoms (Bacillariophyta).</title>
        <authorList>
            <person name="Roberts W.R."/>
            <person name="Downey K.M."/>
            <person name="Ruck E.C."/>
            <person name="Traller J.C."/>
            <person name="Alverson A.J."/>
        </authorList>
    </citation>
    <scope>NUCLEOTIDE SEQUENCE [LARGE SCALE GENOMIC DNA]</scope>
    <source>
        <strain evidence="8 9">CCMP332</strain>
    </source>
</reference>
<gene>
    <name evidence="8" type="ORF">HJC23_004326</name>
</gene>
<evidence type="ECO:0000313" key="9">
    <source>
        <dbReference type="Proteomes" id="UP001516023"/>
    </source>
</evidence>
<feature type="transmembrane region" description="Helical" evidence="7">
    <location>
        <begin position="512"/>
        <end position="531"/>
    </location>
</feature>
<feature type="binding site" evidence="5">
    <location>
        <position position="464"/>
    </location>
    <ligand>
        <name>Zn(2+)</name>
        <dbReference type="ChEBI" id="CHEBI:29105"/>
    </ligand>
</feature>
<dbReference type="SMART" id="SM00368">
    <property type="entry name" value="LRR_RI"/>
    <property type="match status" value="3"/>
</dbReference>
<name>A0ABD3Q395_9STRA</name>
<evidence type="ECO:0000256" key="3">
    <source>
        <dbReference type="ARBA" id="ARBA00022989"/>
    </source>
</evidence>
<dbReference type="InterPro" id="IPR032675">
    <property type="entry name" value="LRR_dom_sf"/>
</dbReference>
<sequence>MTVSTIPRKRTISEAVDDLTHQVSNVDCSSDTNSESSYERTSDGLRRRRVARESTALEVTESFSDPAKEVQSVRPTKHKSVVPLSMQLLRPFWSMSCCPDCLQTGNGNDSLSPMLLDSRLRSVSTASLYALDTPAASRSRKPSSDDGASLLLTSEQKTSVSSSVSSQSTQDITCTVATPAPTTLTIYEGSIEQIIAEYTAACQIYGCSARINSGVLTSIRFSLPTLRVSGNFFDADMLALVEVLLKHCNGALSFITRLDFSIAGKEGRNAKFGGGGGSGKKGFRSHGAYALSRVLQVSKFITEVYMPNNRVGPYGATALFEAVRENTTLKTLLMQGCRIGEKGALAFATHICGEGSQSVLEEVDLSINRIGFRGCYELERALKEQMGKSSLTDNGPHLMVNLDANMVLQEVMNSVTHGLGIVLAIIAACLLTKRAQGLPSHYVISCAIYSTALIVLYTISTLYHSFFALPTVKFIFKVIDRCAIYVLIAGSYSPFLMIALQHNEVWSMHLLLFIWACAFGGMFVEATMWHWKHKPKFSLSLYLFMGWSCLICFPDLVNVLSSNALGLLVAGGVSYTAGM</sequence>
<keyword evidence="5" id="KW-0479">Metal-binding</keyword>
<dbReference type="Pfam" id="PF03006">
    <property type="entry name" value="HlyIII"/>
    <property type="match status" value="1"/>
</dbReference>
<evidence type="ECO:0000256" key="7">
    <source>
        <dbReference type="SAM" id="Phobius"/>
    </source>
</evidence>
<dbReference type="PANTHER" id="PTHR20855">
    <property type="entry name" value="ADIPOR/PROGESTIN RECEPTOR-RELATED"/>
    <property type="match status" value="1"/>
</dbReference>
<dbReference type="EMBL" id="JABMIG020000076">
    <property type="protein sequence ID" value="KAL3794949.1"/>
    <property type="molecule type" value="Genomic_DNA"/>
</dbReference>
<keyword evidence="2 7" id="KW-0812">Transmembrane</keyword>
<evidence type="ECO:0000256" key="5">
    <source>
        <dbReference type="PIRSR" id="PIRSR604254-1"/>
    </source>
</evidence>
<evidence type="ECO:0000256" key="4">
    <source>
        <dbReference type="ARBA" id="ARBA00023136"/>
    </source>
</evidence>
<feature type="transmembrane region" description="Helical" evidence="7">
    <location>
        <begin position="483"/>
        <end position="500"/>
    </location>
</feature>
<protein>
    <submittedName>
        <fullName evidence="8">Uncharacterized protein</fullName>
    </submittedName>
</protein>
<feature type="region of interest" description="Disordered" evidence="6">
    <location>
        <begin position="25"/>
        <end position="47"/>
    </location>
</feature>
<evidence type="ECO:0000256" key="1">
    <source>
        <dbReference type="ARBA" id="ARBA00004141"/>
    </source>
</evidence>
<evidence type="ECO:0000256" key="2">
    <source>
        <dbReference type="ARBA" id="ARBA00022692"/>
    </source>
</evidence>
<feature type="transmembrane region" description="Helical" evidence="7">
    <location>
        <begin position="537"/>
        <end position="557"/>
    </location>
</feature>
<dbReference type="Proteomes" id="UP001516023">
    <property type="component" value="Unassembled WGS sequence"/>
</dbReference>
<evidence type="ECO:0000313" key="8">
    <source>
        <dbReference type="EMBL" id="KAL3794949.1"/>
    </source>
</evidence>
<proteinExistence type="predicted"/>
<keyword evidence="9" id="KW-1185">Reference proteome</keyword>
<feature type="transmembrane region" description="Helical" evidence="7">
    <location>
        <begin position="411"/>
        <end position="430"/>
    </location>
</feature>
<dbReference type="PANTHER" id="PTHR20855:SF3">
    <property type="entry name" value="LD03007P"/>
    <property type="match status" value="1"/>
</dbReference>
<dbReference type="SUPFAM" id="SSF52047">
    <property type="entry name" value="RNI-like"/>
    <property type="match status" value="1"/>
</dbReference>
<dbReference type="InterPro" id="IPR004254">
    <property type="entry name" value="AdipoR/HlyIII-related"/>
</dbReference>
<feature type="transmembrane region" description="Helical" evidence="7">
    <location>
        <begin position="442"/>
        <end position="463"/>
    </location>
</feature>
<keyword evidence="3 7" id="KW-1133">Transmembrane helix</keyword>
<keyword evidence="4 7" id="KW-0472">Membrane</keyword>
<accession>A0ABD3Q395</accession>
<dbReference type="AlphaFoldDB" id="A0ABD3Q395"/>
<keyword evidence="5" id="KW-0862">Zinc</keyword>
<evidence type="ECO:0000256" key="6">
    <source>
        <dbReference type="SAM" id="MobiDB-lite"/>
    </source>
</evidence>
<organism evidence="8 9">
    <name type="scientific">Cyclotella cryptica</name>
    <dbReference type="NCBI Taxonomy" id="29204"/>
    <lineage>
        <taxon>Eukaryota</taxon>
        <taxon>Sar</taxon>
        <taxon>Stramenopiles</taxon>
        <taxon>Ochrophyta</taxon>
        <taxon>Bacillariophyta</taxon>
        <taxon>Coscinodiscophyceae</taxon>
        <taxon>Thalassiosirophycidae</taxon>
        <taxon>Stephanodiscales</taxon>
        <taxon>Stephanodiscaceae</taxon>
        <taxon>Cyclotella</taxon>
    </lineage>
</organism>
<comment type="subcellular location">
    <subcellularLocation>
        <location evidence="1">Membrane</location>
        <topology evidence="1">Multi-pass membrane protein</topology>
    </subcellularLocation>
</comment>
<feature type="compositionally biased region" description="Polar residues" evidence="6">
    <location>
        <begin position="25"/>
        <end position="36"/>
    </location>
</feature>
<dbReference type="Gene3D" id="3.80.10.10">
    <property type="entry name" value="Ribonuclease Inhibitor"/>
    <property type="match status" value="1"/>
</dbReference>
<comment type="caution">
    <text evidence="8">The sequence shown here is derived from an EMBL/GenBank/DDBJ whole genome shotgun (WGS) entry which is preliminary data.</text>
</comment>